<dbReference type="PANTHER" id="PTHR47691:SF3">
    <property type="entry name" value="HTH-TYPE TRANSCRIPTIONAL REGULATOR RV0890C-RELATED"/>
    <property type="match status" value="1"/>
</dbReference>
<dbReference type="Pfam" id="PF13424">
    <property type="entry name" value="TPR_12"/>
    <property type="match status" value="1"/>
</dbReference>
<dbReference type="AlphaFoldDB" id="A0A7K1KY70"/>
<dbReference type="Gene3D" id="1.25.40.10">
    <property type="entry name" value="Tetratricopeptide repeat domain"/>
    <property type="match status" value="2"/>
</dbReference>
<dbReference type="PANTHER" id="PTHR47691">
    <property type="entry name" value="REGULATOR-RELATED"/>
    <property type="match status" value="1"/>
</dbReference>
<dbReference type="InterPro" id="IPR027417">
    <property type="entry name" value="P-loop_NTPase"/>
</dbReference>
<accession>A0A7K1KY70</accession>
<dbReference type="SMART" id="SM00028">
    <property type="entry name" value="TPR"/>
    <property type="match status" value="4"/>
</dbReference>
<dbReference type="PRINTS" id="PR00364">
    <property type="entry name" value="DISEASERSIST"/>
</dbReference>
<gene>
    <name evidence="3" type="ORF">GNZ18_11130</name>
</gene>
<keyword evidence="4" id="KW-1185">Reference proteome</keyword>
<name>A0A7K1KY70_9ACTN</name>
<evidence type="ECO:0000313" key="3">
    <source>
        <dbReference type="EMBL" id="MUN37150.1"/>
    </source>
</evidence>
<evidence type="ECO:0000256" key="2">
    <source>
        <dbReference type="SAM" id="MobiDB-lite"/>
    </source>
</evidence>
<comment type="caution">
    <text evidence="3">The sequence shown here is derived from an EMBL/GenBank/DDBJ whole genome shotgun (WGS) entry which is preliminary data.</text>
</comment>
<dbReference type="InterPro" id="IPR011990">
    <property type="entry name" value="TPR-like_helical_dom_sf"/>
</dbReference>
<evidence type="ECO:0000313" key="4">
    <source>
        <dbReference type="Proteomes" id="UP000432015"/>
    </source>
</evidence>
<dbReference type="InterPro" id="IPR036388">
    <property type="entry name" value="WH-like_DNA-bd_sf"/>
</dbReference>
<feature type="region of interest" description="Disordered" evidence="2">
    <location>
        <begin position="17"/>
        <end position="45"/>
    </location>
</feature>
<dbReference type="PROSITE" id="PS50005">
    <property type="entry name" value="TPR"/>
    <property type="match status" value="1"/>
</dbReference>
<keyword evidence="1" id="KW-0802">TPR repeat</keyword>
<dbReference type="SUPFAM" id="SSF48452">
    <property type="entry name" value="TPR-like"/>
    <property type="match status" value="2"/>
</dbReference>
<dbReference type="SUPFAM" id="SSF52540">
    <property type="entry name" value="P-loop containing nucleoside triphosphate hydrolases"/>
    <property type="match status" value="1"/>
</dbReference>
<dbReference type="Gene3D" id="3.40.50.300">
    <property type="entry name" value="P-loop containing nucleotide triphosphate hydrolases"/>
    <property type="match status" value="1"/>
</dbReference>
<evidence type="ECO:0000256" key="1">
    <source>
        <dbReference type="PROSITE-ProRule" id="PRU00339"/>
    </source>
</evidence>
<organism evidence="3 4">
    <name type="scientific">Actinomadura litoris</name>
    <dbReference type="NCBI Taxonomy" id="2678616"/>
    <lineage>
        <taxon>Bacteria</taxon>
        <taxon>Bacillati</taxon>
        <taxon>Actinomycetota</taxon>
        <taxon>Actinomycetes</taxon>
        <taxon>Streptosporangiales</taxon>
        <taxon>Thermomonosporaceae</taxon>
        <taxon>Actinomadura</taxon>
    </lineage>
</organism>
<dbReference type="GO" id="GO:0043531">
    <property type="term" value="F:ADP binding"/>
    <property type="evidence" value="ECO:0007669"/>
    <property type="project" value="InterPro"/>
</dbReference>
<dbReference type="Gene3D" id="1.10.10.10">
    <property type="entry name" value="Winged helix-like DNA-binding domain superfamily/Winged helix DNA-binding domain"/>
    <property type="match status" value="1"/>
</dbReference>
<sequence>MAVDRADHRLPGTARRGWLILNSPDERDGERDPDGPPSNALTGRVAGSSVQAGSISGGLHINAPHHAPLPAPAQLPPTGIFANRAEELRELSRIAATVAGAGQPRLLVLTGVGGVGKTSLALHWLHQEKASYEGQLFVDLRGFSGTGPLPPGETLERFLRALGTGAESIPADLDEQAALFRSATTGRRLIIMLDNAVSAAQVRPLLPNEGGSLIVVTTRLRLSGLVVNGARFLDVGPLGLDGALDLLENVIGADRIGAEDEYARELARLCGRLPLALCASAARLAARSRWTIARAVAELGDEARRLSALRTGEGEGDMSVNVVFNASYQALDHAHARAYRLLGIHPGPDFTVPAAAALLDVREERAVQLLDGLADVSLLLEEAQGPDERYRFHDLVRLHARDKAVEAEPEAEWSQALERLADRYLRTAVAADLTLLPGRWHLGDHYRAEARPEVFADRAEALDWLDREQDNLAAIAQERHTAGHHAVTWQICEAMWPLFLQRKHYQRWIRLYGLGVEAARACSDARAHARMLEGLGMAHLNTQDLDAARGHYRAALDLERRAGHPLGEAAALEGLGIAELAAGAAAEAIGLFGRARDVHTALDRPRGIALMTRHLGEALSAAGRHAEAVAHLTEALEIFTGLDEPYHRARTLTCLGQAHLRAGRPADAEAALRASLGAAREAGARHEEAGVLRELARVAADRGDPEAERDHLEKALAIYAVLKSPQEEAVREQLARSDPPP</sequence>
<dbReference type="EMBL" id="WOFH01000003">
    <property type="protein sequence ID" value="MUN37150.1"/>
    <property type="molecule type" value="Genomic_DNA"/>
</dbReference>
<dbReference type="InterPro" id="IPR019734">
    <property type="entry name" value="TPR_rpt"/>
</dbReference>
<protein>
    <submittedName>
        <fullName evidence="3">Tetratricopeptide repeat protein</fullName>
    </submittedName>
</protein>
<reference evidence="3 4" key="1">
    <citation type="submission" date="2019-11" db="EMBL/GenBank/DDBJ databases">
        <authorList>
            <person name="Cao P."/>
        </authorList>
    </citation>
    <scope>NUCLEOTIDE SEQUENCE [LARGE SCALE GENOMIC DNA]</scope>
    <source>
        <strain evidence="3 4">NEAU-AAG5</strain>
    </source>
</reference>
<dbReference type="Proteomes" id="UP000432015">
    <property type="component" value="Unassembled WGS sequence"/>
</dbReference>
<proteinExistence type="predicted"/>
<feature type="compositionally biased region" description="Basic and acidic residues" evidence="2">
    <location>
        <begin position="24"/>
        <end position="34"/>
    </location>
</feature>
<feature type="repeat" description="TPR" evidence="1">
    <location>
        <begin position="529"/>
        <end position="562"/>
    </location>
</feature>